<evidence type="ECO:0000313" key="8">
    <source>
        <dbReference type="Proteomes" id="UP000199531"/>
    </source>
</evidence>
<dbReference type="GO" id="GO:0045152">
    <property type="term" value="F:antisigma factor binding"/>
    <property type="evidence" value="ECO:0007669"/>
    <property type="project" value="TreeGrafter"/>
</dbReference>
<dbReference type="EMBL" id="FOCW01000001">
    <property type="protein sequence ID" value="SEN24407.1"/>
    <property type="molecule type" value="Genomic_DNA"/>
</dbReference>
<dbReference type="Proteomes" id="UP000199531">
    <property type="component" value="Unassembled WGS sequence"/>
</dbReference>
<gene>
    <name evidence="7" type="ORF">SAMN02745977_00858</name>
</gene>
<feature type="domain" description="MucB/RseB N-terminal" evidence="5">
    <location>
        <begin position="56"/>
        <end position="238"/>
    </location>
</feature>
<evidence type="ECO:0000256" key="3">
    <source>
        <dbReference type="ARBA" id="ARBA00022729"/>
    </source>
</evidence>
<evidence type="ECO:0000256" key="4">
    <source>
        <dbReference type="ARBA" id="ARBA00022764"/>
    </source>
</evidence>
<dbReference type="OrthoDB" id="7067274at2"/>
<dbReference type="CDD" id="cd16327">
    <property type="entry name" value="RseB"/>
    <property type="match status" value="1"/>
</dbReference>
<proteinExistence type="inferred from homology"/>
<dbReference type="InterPro" id="IPR005588">
    <property type="entry name" value="MucB_RseB"/>
</dbReference>
<accession>A0A1H8EZU7</accession>
<dbReference type="Pfam" id="PF17188">
    <property type="entry name" value="MucB_RseB_C"/>
    <property type="match status" value="1"/>
</dbReference>
<keyword evidence="3" id="KW-0732">Signal</keyword>
<evidence type="ECO:0000259" key="6">
    <source>
        <dbReference type="Pfam" id="PF17188"/>
    </source>
</evidence>
<reference evidence="7 8" key="1">
    <citation type="submission" date="2016-10" db="EMBL/GenBank/DDBJ databases">
        <authorList>
            <person name="de Groot N.N."/>
        </authorList>
    </citation>
    <scope>NUCLEOTIDE SEQUENCE [LARGE SCALE GENOMIC DNA]</scope>
    <source>
        <strain evidence="7 8">DSM 15123</strain>
    </source>
</reference>
<dbReference type="InterPro" id="IPR038484">
    <property type="entry name" value="MucB/RseB_C_sf"/>
</dbReference>
<dbReference type="Gene3D" id="3.30.200.100">
    <property type="entry name" value="MucB/RseB, C-terminal domain"/>
    <property type="match status" value="1"/>
</dbReference>
<dbReference type="AlphaFoldDB" id="A0A1H8EZU7"/>
<comment type="similarity">
    <text evidence="2">Belongs to the RseB family.</text>
</comment>
<sequence length="380" mass="41108">MGAASNAILTCVQRAMARGVMVSAALGAGLLGSVLPAVSGLQRVQAAPAQAVAERSAQQWLQRWQQASRQQSYAGTLAMSGERGNLRSARVWHAVRDGRQIERVDNLSGSPRSIFRTEHAVHVFLRDKKELRIRTNMPRQATLFPGMMPLPGQLQAEAARYYRASHLGQERVANHVADVVAFAPVDGLRYAYRFWSDQKTGLLLKWQMLSSGATSAQSDVLREVAFSDLQIQAPLSYALLEGMMKETSGYRVQQTALRATTLQQQGWAWRKPLAGYFVTHCYLRPPESLSGRAPSGPAPRGSAPANVAASPVTHCVLSDGLSSISLFFRPASAEGAHAVRSKGATSIRSQGIAGQQVTAVGEVPPAALQQLLDSLQRTSR</sequence>
<evidence type="ECO:0000256" key="1">
    <source>
        <dbReference type="ARBA" id="ARBA00004418"/>
    </source>
</evidence>
<dbReference type="GO" id="GO:0032885">
    <property type="term" value="P:regulation of polysaccharide biosynthetic process"/>
    <property type="evidence" value="ECO:0007669"/>
    <property type="project" value="TreeGrafter"/>
</dbReference>
<dbReference type="Gene3D" id="2.50.20.10">
    <property type="entry name" value="Lipoprotein localisation LolA/LolB/LppX"/>
    <property type="match status" value="1"/>
</dbReference>
<keyword evidence="4" id="KW-0574">Periplasm</keyword>
<name>A0A1H8EZU7_9BURK</name>
<protein>
    <submittedName>
        <fullName evidence="7">Sigma E regulatory protein, MucB/RseB</fullName>
    </submittedName>
</protein>
<dbReference type="PANTHER" id="PTHR38782">
    <property type="match status" value="1"/>
</dbReference>
<dbReference type="PANTHER" id="PTHR38782:SF1">
    <property type="entry name" value="SIGMA-E FACTOR REGULATORY PROTEIN RSEB"/>
    <property type="match status" value="1"/>
</dbReference>
<dbReference type="InterPro" id="IPR033434">
    <property type="entry name" value="MucB/RseB_N"/>
</dbReference>
<evidence type="ECO:0000313" key="7">
    <source>
        <dbReference type="EMBL" id="SEN24407.1"/>
    </source>
</evidence>
<dbReference type="GO" id="GO:0030288">
    <property type="term" value="C:outer membrane-bounded periplasmic space"/>
    <property type="evidence" value="ECO:0007669"/>
    <property type="project" value="TreeGrafter"/>
</dbReference>
<organism evidence="7 8">
    <name type="scientific">Brachymonas denitrificans DSM 15123</name>
    <dbReference type="NCBI Taxonomy" id="1121117"/>
    <lineage>
        <taxon>Bacteria</taxon>
        <taxon>Pseudomonadati</taxon>
        <taxon>Pseudomonadota</taxon>
        <taxon>Betaproteobacteria</taxon>
        <taxon>Burkholderiales</taxon>
        <taxon>Comamonadaceae</taxon>
        <taxon>Brachymonas</taxon>
    </lineage>
</organism>
<keyword evidence="8" id="KW-1185">Reference proteome</keyword>
<dbReference type="STRING" id="1121117.SAMN02745977_00858"/>
<evidence type="ECO:0000259" key="5">
    <source>
        <dbReference type="Pfam" id="PF03888"/>
    </source>
</evidence>
<dbReference type="InterPro" id="IPR033436">
    <property type="entry name" value="MucB/RseB_C"/>
</dbReference>
<dbReference type="PIRSF" id="PIRSF005427">
    <property type="entry name" value="RseB"/>
    <property type="match status" value="1"/>
</dbReference>
<dbReference type="Pfam" id="PF03888">
    <property type="entry name" value="MucB_RseB"/>
    <property type="match status" value="1"/>
</dbReference>
<feature type="domain" description="MucB/RseB C-terminal" evidence="6">
    <location>
        <begin position="265"/>
        <end position="375"/>
    </location>
</feature>
<evidence type="ECO:0000256" key="2">
    <source>
        <dbReference type="ARBA" id="ARBA00008150"/>
    </source>
</evidence>
<comment type="subcellular location">
    <subcellularLocation>
        <location evidence="1">Periplasm</location>
    </subcellularLocation>
</comment>
<dbReference type="RefSeq" id="WP_091814250.1">
    <property type="nucleotide sequence ID" value="NZ_FOCW01000001.1"/>
</dbReference>